<feature type="compositionally biased region" description="Polar residues" evidence="2">
    <location>
        <begin position="93"/>
        <end position="112"/>
    </location>
</feature>
<feature type="compositionally biased region" description="Polar residues" evidence="2">
    <location>
        <begin position="144"/>
        <end position="162"/>
    </location>
</feature>
<dbReference type="InterPro" id="IPR036875">
    <property type="entry name" value="Znf_CCHC_sf"/>
</dbReference>
<protein>
    <recommendedName>
        <fullName evidence="3">CCHC-type domain-containing protein</fullName>
    </recommendedName>
</protein>
<evidence type="ECO:0000313" key="5">
    <source>
        <dbReference type="Proteomes" id="UP001341840"/>
    </source>
</evidence>
<evidence type="ECO:0000256" key="2">
    <source>
        <dbReference type="SAM" id="MobiDB-lite"/>
    </source>
</evidence>
<dbReference type="InterPro" id="IPR001878">
    <property type="entry name" value="Znf_CCHC"/>
</dbReference>
<dbReference type="EMBL" id="JASCZI010211467">
    <property type="protein sequence ID" value="MED6192268.1"/>
    <property type="molecule type" value="Genomic_DNA"/>
</dbReference>
<feature type="domain" description="CCHC-type" evidence="3">
    <location>
        <begin position="29"/>
        <end position="45"/>
    </location>
</feature>
<proteinExistence type="predicted"/>
<dbReference type="Pfam" id="PF00098">
    <property type="entry name" value="zf-CCHC"/>
    <property type="match status" value="1"/>
</dbReference>
<accession>A0ABU6X5M6</accession>
<sequence length="195" mass="20825">MPTKKRRRGPLEEEGRSQTHLSRVGQIQRCSNCGVAGHKRSDCPNPSTSAQRPSEAKKGKGSILAREAVRGPPHSHLPIPSPKKGHLQGFIISASTSTGCSKAQPEAHQQNSTKKRSKKEAAHGQSSSQPTRSAKKAALPPPSHSSQPPKNSASGSNCASQASEKRSQFSVSLAHISPQKLRKMAKLPPSKWGNL</sequence>
<evidence type="ECO:0000259" key="3">
    <source>
        <dbReference type="PROSITE" id="PS50158"/>
    </source>
</evidence>
<dbReference type="PROSITE" id="PS50158">
    <property type="entry name" value="ZF_CCHC"/>
    <property type="match status" value="1"/>
</dbReference>
<dbReference type="SUPFAM" id="SSF57756">
    <property type="entry name" value="Retrovirus zinc finger-like domains"/>
    <property type="match status" value="1"/>
</dbReference>
<name>A0ABU6X5M6_9FABA</name>
<organism evidence="4 5">
    <name type="scientific">Stylosanthes scabra</name>
    <dbReference type="NCBI Taxonomy" id="79078"/>
    <lineage>
        <taxon>Eukaryota</taxon>
        <taxon>Viridiplantae</taxon>
        <taxon>Streptophyta</taxon>
        <taxon>Embryophyta</taxon>
        <taxon>Tracheophyta</taxon>
        <taxon>Spermatophyta</taxon>
        <taxon>Magnoliopsida</taxon>
        <taxon>eudicotyledons</taxon>
        <taxon>Gunneridae</taxon>
        <taxon>Pentapetalae</taxon>
        <taxon>rosids</taxon>
        <taxon>fabids</taxon>
        <taxon>Fabales</taxon>
        <taxon>Fabaceae</taxon>
        <taxon>Papilionoideae</taxon>
        <taxon>50 kb inversion clade</taxon>
        <taxon>dalbergioids sensu lato</taxon>
        <taxon>Dalbergieae</taxon>
        <taxon>Pterocarpus clade</taxon>
        <taxon>Stylosanthes</taxon>
    </lineage>
</organism>
<keyword evidence="5" id="KW-1185">Reference proteome</keyword>
<keyword evidence="1" id="KW-0862">Zinc</keyword>
<gene>
    <name evidence="4" type="ORF">PIB30_008474</name>
</gene>
<keyword evidence="1" id="KW-0479">Metal-binding</keyword>
<dbReference type="Proteomes" id="UP001341840">
    <property type="component" value="Unassembled WGS sequence"/>
</dbReference>
<dbReference type="SMART" id="SM00343">
    <property type="entry name" value="ZnF_C2HC"/>
    <property type="match status" value="1"/>
</dbReference>
<evidence type="ECO:0000256" key="1">
    <source>
        <dbReference type="PROSITE-ProRule" id="PRU00047"/>
    </source>
</evidence>
<evidence type="ECO:0000313" key="4">
    <source>
        <dbReference type="EMBL" id="MED6192268.1"/>
    </source>
</evidence>
<reference evidence="4 5" key="1">
    <citation type="journal article" date="2023" name="Plants (Basel)">
        <title>Bridging the Gap: Combining Genomics and Transcriptomics Approaches to Understand Stylosanthes scabra, an Orphan Legume from the Brazilian Caatinga.</title>
        <authorList>
            <person name="Ferreira-Neto J.R.C."/>
            <person name="da Silva M.D."/>
            <person name="Binneck E."/>
            <person name="de Melo N.F."/>
            <person name="da Silva R.H."/>
            <person name="de Melo A.L.T.M."/>
            <person name="Pandolfi V."/>
            <person name="Bustamante F.O."/>
            <person name="Brasileiro-Vidal A.C."/>
            <person name="Benko-Iseppon A.M."/>
        </authorList>
    </citation>
    <scope>NUCLEOTIDE SEQUENCE [LARGE SCALE GENOMIC DNA]</scope>
    <source>
        <tissue evidence="4">Leaves</tissue>
    </source>
</reference>
<keyword evidence="1" id="KW-0863">Zinc-finger</keyword>
<feature type="region of interest" description="Disordered" evidence="2">
    <location>
        <begin position="1"/>
        <end position="195"/>
    </location>
</feature>
<comment type="caution">
    <text evidence="4">The sequence shown here is derived from an EMBL/GenBank/DDBJ whole genome shotgun (WGS) entry which is preliminary data.</text>
</comment>